<dbReference type="RefSeq" id="WP_341375533.1">
    <property type="nucleotide sequence ID" value="NZ_JBBUTF010000016.1"/>
</dbReference>
<evidence type="ECO:0000256" key="1">
    <source>
        <dbReference type="ARBA" id="ARBA00009437"/>
    </source>
</evidence>
<dbReference type="Proteomes" id="UP001368500">
    <property type="component" value="Unassembled WGS sequence"/>
</dbReference>
<keyword evidence="8" id="KW-1185">Reference proteome</keyword>
<sequence length="357" mass="37785">MPPPTAPLRLPSIDGLRAFEAAVRLGSIERAADELHITASAVSKRLATLEELLGTALLQRTAKPLAPTAAGREYLQQVRAALDLLAAVPLHQRPPPSLQRLRVTLPPTFARQIVVPHLQSFTDTHPHIELEVLLSIPFLSTQPADSDIEVHAAAADDLPGTQPAGAVLLADVVLPVAAPALLARLPALRTPADLAQAPLLRTPLEPWTPWLRAAGLDWPEPAAGPRLVDLGLTLEAAVSGQGVALARPSLARHWLDSGTLRPLFPLAVASPYPYRLRPHAADGPAAEFAHWLRRLCATLQADATQWLQALQHADEPRPSPLTPTATGAPPPTPARTAGSSPAPAHRTTPEAGSSARA</sequence>
<dbReference type="Pfam" id="PF00126">
    <property type="entry name" value="HTH_1"/>
    <property type="match status" value="1"/>
</dbReference>
<reference evidence="7 8" key="1">
    <citation type="submission" date="2024-04" db="EMBL/GenBank/DDBJ databases">
        <title>Novel species of the genus Ideonella isolated from streams.</title>
        <authorList>
            <person name="Lu H."/>
        </authorList>
    </citation>
    <scope>NUCLEOTIDE SEQUENCE [LARGE SCALE GENOMIC DNA]</scope>
    <source>
        <strain evidence="7 8">BYS139W</strain>
    </source>
</reference>
<evidence type="ECO:0000256" key="2">
    <source>
        <dbReference type="ARBA" id="ARBA00023015"/>
    </source>
</evidence>
<dbReference type="InterPro" id="IPR000847">
    <property type="entry name" value="LysR_HTH_N"/>
</dbReference>
<dbReference type="InterPro" id="IPR036390">
    <property type="entry name" value="WH_DNA-bd_sf"/>
</dbReference>
<dbReference type="SUPFAM" id="SSF46785">
    <property type="entry name" value="Winged helix' DNA-binding domain"/>
    <property type="match status" value="1"/>
</dbReference>
<dbReference type="Pfam" id="PF03466">
    <property type="entry name" value="LysR_substrate"/>
    <property type="match status" value="1"/>
</dbReference>
<accession>A0ABU9BFQ3</accession>
<keyword evidence="3" id="KW-0238">DNA-binding</keyword>
<protein>
    <submittedName>
        <fullName evidence="7">LysR family transcriptional regulator</fullName>
    </submittedName>
</protein>
<feature type="domain" description="HTH lysR-type" evidence="6">
    <location>
        <begin position="11"/>
        <end position="68"/>
    </location>
</feature>
<evidence type="ECO:0000256" key="4">
    <source>
        <dbReference type="ARBA" id="ARBA00023163"/>
    </source>
</evidence>
<dbReference type="PROSITE" id="PS50931">
    <property type="entry name" value="HTH_LYSR"/>
    <property type="match status" value="1"/>
</dbReference>
<name>A0ABU9BFQ3_9BURK</name>
<evidence type="ECO:0000256" key="5">
    <source>
        <dbReference type="SAM" id="MobiDB-lite"/>
    </source>
</evidence>
<gene>
    <name evidence="7" type="ORF">AACH11_17440</name>
</gene>
<keyword evidence="4" id="KW-0804">Transcription</keyword>
<proteinExistence type="inferred from homology"/>
<organism evidence="7 8">
    <name type="scientific">Pseudaquabacterium rugosum</name>
    <dbReference type="NCBI Taxonomy" id="2984194"/>
    <lineage>
        <taxon>Bacteria</taxon>
        <taxon>Pseudomonadati</taxon>
        <taxon>Pseudomonadota</taxon>
        <taxon>Betaproteobacteria</taxon>
        <taxon>Burkholderiales</taxon>
        <taxon>Sphaerotilaceae</taxon>
        <taxon>Pseudaquabacterium</taxon>
    </lineage>
</organism>
<comment type="similarity">
    <text evidence="1">Belongs to the LysR transcriptional regulatory family.</text>
</comment>
<dbReference type="InterPro" id="IPR005119">
    <property type="entry name" value="LysR_subst-bd"/>
</dbReference>
<evidence type="ECO:0000259" key="6">
    <source>
        <dbReference type="PROSITE" id="PS50931"/>
    </source>
</evidence>
<dbReference type="PANTHER" id="PTHR30537">
    <property type="entry name" value="HTH-TYPE TRANSCRIPTIONAL REGULATOR"/>
    <property type="match status" value="1"/>
</dbReference>
<dbReference type="SUPFAM" id="SSF53850">
    <property type="entry name" value="Periplasmic binding protein-like II"/>
    <property type="match status" value="1"/>
</dbReference>
<feature type="compositionally biased region" description="Low complexity" evidence="5">
    <location>
        <begin position="334"/>
        <end position="344"/>
    </location>
</feature>
<keyword evidence="2" id="KW-0805">Transcription regulation</keyword>
<evidence type="ECO:0000313" key="7">
    <source>
        <dbReference type="EMBL" id="MEK8027752.1"/>
    </source>
</evidence>
<dbReference type="PANTHER" id="PTHR30537:SF79">
    <property type="entry name" value="TRANSCRIPTIONAL REGULATOR-RELATED"/>
    <property type="match status" value="1"/>
</dbReference>
<dbReference type="EMBL" id="JBBUTF010000016">
    <property type="protein sequence ID" value="MEK8027752.1"/>
    <property type="molecule type" value="Genomic_DNA"/>
</dbReference>
<evidence type="ECO:0000256" key="3">
    <source>
        <dbReference type="ARBA" id="ARBA00023125"/>
    </source>
</evidence>
<dbReference type="InterPro" id="IPR058163">
    <property type="entry name" value="LysR-type_TF_proteobact-type"/>
</dbReference>
<comment type="caution">
    <text evidence="7">The sequence shown here is derived from an EMBL/GenBank/DDBJ whole genome shotgun (WGS) entry which is preliminary data.</text>
</comment>
<evidence type="ECO:0000313" key="8">
    <source>
        <dbReference type="Proteomes" id="UP001368500"/>
    </source>
</evidence>
<feature type="region of interest" description="Disordered" evidence="5">
    <location>
        <begin position="313"/>
        <end position="357"/>
    </location>
</feature>
<dbReference type="Gene3D" id="1.10.10.10">
    <property type="entry name" value="Winged helix-like DNA-binding domain superfamily/Winged helix DNA-binding domain"/>
    <property type="match status" value="1"/>
</dbReference>
<dbReference type="Gene3D" id="3.40.190.10">
    <property type="entry name" value="Periplasmic binding protein-like II"/>
    <property type="match status" value="2"/>
</dbReference>
<dbReference type="InterPro" id="IPR036388">
    <property type="entry name" value="WH-like_DNA-bd_sf"/>
</dbReference>